<dbReference type="GO" id="GO:0005179">
    <property type="term" value="F:hormone activity"/>
    <property type="evidence" value="ECO:0007669"/>
    <property type="project" value="InterPro"/>
</dbReference>
<dbReference type="SUPFAM" id="SSF56994">
    <property type="entry name" value="Insulin-like"/>
    <property type="match status" value="1"/>
</dbReference>
<gene>
    <name evidence="4" type="ORF">pdam_00013589</name>
</gene>
<feature type="signal peptide" evidence="2">
    <location>
        <begin position="1"/>
        <end position="25"/>
    </location>
</feature>
<dbReference type="SMART" id="SM00078">
    <property type="entry name" value="IlGF"/>
    <property type="match status" value="1"/>
</dbReference>
<dbReference type="InterPro" id="IPR022352">
    <property type="entry name" value="Ins/IGF/rlx"/>
</dbReference>
<dbReference type="PRINTS" id="PR00276">
    <property type="entry name" value="INSULINFAMLY"/>
</dbReference>
<dbReference type="AlphaFoldDB" id="A0A3M6U6W0"/>
<proteinExistence type="inferred from homology"/>
<dbReference type="EMBL" id="RCHS01002152">
    <property type="protein sequence ID" value="RMX49264.1"/>
    <property type="molecule type" value="Genomic_DNA"/>
</dbReference>
<dbReference type="GO" id="GO:0005576">
    <property type="term" value="C:extracellular region"/>
    <property type="evidence" value="ECO:0007669"/>
    <property type="project" value="InterPro"/>
</dbReference>
<dbReference type="Gene3D" id="1.10.100.10">
    <property type="entry name" value="Insulin-like"/>
    <property type="match status" value="1"/>
</dbReference>
<organism evidence="4 5">
    <name type="scientific">Pocillopora damicornis</name>
    <name type="common">Cauliflower coral</name>
    <name type="synonym">Millepora damicornis</name>
    <dbReference type="NCBI Taxonomy" id="46731"/>
    <lineage>
        <taxon>Eukaryota</taxon>
        <taxon>Metazoa</taxon>
        <taxon>Cnidaria</taxon>
        <taxon>Anthozoa</taxon>
        <taxon>Hexacorallia</taxon>
        <taxon>Scleractinia</taxon>
        <taxon>Astrocoeniina</taxon>
        <taxon>Pocilloporidae</taxon>
        <taxon>Pocillopora</taxon>
    </lineage>
</organism>
<evidence type="ECO:0000256" key="1">
    <source>
        <dbReference type="ARBA" id="ARBA00009034"/>
    </source>
</evidence>
<dbReference type="OrthoDB" id="10019596at2759"/>
<keyword evidence="2" id="KW-0732">Signal</keyword>
<accession>A0A3M6U6W0</accession>
<dbReference type="InterPro" id="IPR016179">
    <property type="entry name" value="Insulin-like"/>
</dbReference>
<keyword evidence="5" id="KW-1185">Reference proteome</keyword>
<name>A0A3M6U6W0_POCDA</name>
<dbReference type="Proteomes" id="UP000275408">
    <property type="component" value="Unassembled WGS sequence"/>
</dbReference>
<sequence length="126" mass="14788">MSYKINWISFVLIIWMLTTSLQIEASFFPCTPLSPPDRCRKIDEISGKQVSFHICGVQLTTALVRFCRLRRKRNVKPRDSKVILDKQRADGFLTSQQVTKRNFDLVEECCREGCVLEELLEYCKYF</sequence>
<evidence type="ECO:0000256" key="2">
    <source>
        <dbReference type="SAM" id="SignalP"/>
    </source>
</evidence>
<reference evidence="4 5" key="1">
    <citation type="journal article" date="2018" name="Sci. Rep.">
        <title>Comparative analysis of the Pocillopora damicornis genome highlights role of immune system in coral evolution.</title>
        <authorList>
            <person name="Cunning R."/>
            <person name="Bay R.A."/>
            <person name="Gillette P."/>
            <person name="Baker A.C."/>
            <person name="Traylor-Knowles N."/>
        </authorList>
    </citation>
    <scope>NUCLEOTIDE SEQUENCE [LARGE SCALE GENOMIC DNA]</scope>
    <source>
        <strain evidence="4">RSMAS</strain>
        <tissue evidence="4">Whole animal</tissue>
    </source>
</reference>
<evidence type="ECO:0000259" key="3">
    <source>
        <dbReference type="SMART" id="SM00078"/>
    </source>
</evidence>
<dbReference type="InterPro" id="IPR036438">
    <property type="entry name" value="Insulin-like_sf"/>
</dbReference>
<dbReference type="Pfam" id="PF00049">
    <property type="entry name" value="Insulin"/>
    <property type="match status" value="1"/>
</dbReference>
<protein>
    <recommendedName>
        <fullName evidence="3">Insulin-like domain-containing protein</fullName>
    </recommendedName>
</protein>
<feature type="domain" description="Insulin-like" evidence="3">
    <location>
        <begin position="52"/>
        <end position="123"/>
    </location>
</feature>
<feature type="chain" id="PRO_5018272038" description="Insulin-like domain-containing protein" evidence="2">
    <location>
        <begin position="26"/>
        <end position="126"/>
    </location>
</feature>
<evidence type="ECO:0000313" key="4">
    <source>
        <dbReference type="EMBL" id="RMX49264.1"/>
    </source>
</evidence>
<comment type="similarity">
    <text evidence="1">Belongs to the insulin family.</text>
</comment>
<evidence type="ECO:0000313" key="5">
    <source>
        <dbReference type="Proteomes" id="UP000275408"/>
    </source>
</evidence>
<comment type="caution">
    <text evidence="4">The sequence shown here is derived from an EMBL/GenBank/DDBJ whole genome shotgun (WGS) entry which is preliminary data.</text>
</comment>